<dbReference type="RefSeq" id="WP_012186891.1">
    <property type="nucleotide sequence ID" value="NC_009954.1"/>
</dbReference>
<name>A8MB43_CALMQ</name>
<evidence type="ECO:0000256" key="2">
    <source>
        <dbReference type="ARBA" id="ARBA00022695"/>
    </source>
</evidence>
<dbReference type="PANTHER" id="PTHR10535:SF0">
    <property type="entry name" value="DNA-DIRECTED RNA POLYMERASES I, II, AND III SUBUNIT RPABC1"/>
    <property type="match status" value="1"/>
</dbReference>
<gene>
    <name evidence="4" type="primary">rpo5</name>
    <name evidence="4" type="synonym">rpoH</name>
    <name evidence="6" type="ordered locus">Cmaq_1855</name>
</gene>
<dbReference type="AlphaFoldDB" id="A8MB43"/>
<dbReference type="GO" id="GO:0005737">
    <property type="term" value="C:cytoplasm"/>
    <property type="evidence" value="ECO:0007669"/>
    <property type="project" value="UniProtKB-SubCell"/>
</dbReference>
<evidence type="ECO:0000256" key="3">
    <source>
        <dbReference type="ARBA" id="ARBA00023163"/>
    </source>
</evidence>
<dbReference type="GO" id="GO:0006362">
    <property type="term" value="P:transcription elongation by RNA polymerase I"/>
    <property type="evidence" value="ECO:0007669"/>
    <property type="project" value="TreeGrafter"/>
</dbReference>
<evidence type="ECO:0000256" key="4">
    <source>
        <dbReference type="HAMAP-Rule" id="MF_00025"/>
    </source>
</evidence>
<dbReference type="GO" id="GO:0042797">
    <property type="term" value="P:tRNA transcription by RNA polymerase III"/>
    <property type="evidence" value="ECO:0007669"/>
    <property type="project" value="TreeGrafter"/>
</dbReference>
<keyword evidence="3 4" id="KW-0804">Transcription</keyword>
<comment type="similarity">
    <text evidence="4">Belongs to the archaeal Rpo5/eukaryotic RPB5 RNA polymerase subunit family.</text>
</comment>
<evidence type="ECO:0000259" key="5">
    <source>
        <dbReference type="Pfam" id="PF01191"/>
    </source>
</evidence>
<dbReference type="Proteomes" id="UP000001137">
    <property type="component" value="Chromosome"/>
</dbReference>
<keyword evidence="4" id="KW-0963">Cytoplasm</keyword>
<comment type="subcellular location">
    <subcellularLocation>
        <location evidence="4">Cytoplasm</location>
    </subcellularLocation>
</comment>
<dbReference type="HAMAP" id="MF_00025">
    <property type="entry name" value="RNApol_Rpo5_RPB5"/>
    <property type="match status" value="1"/>
</dbReference>
<dbReference type="KEGG" id="cma:Cmaq_1855"/>
<reference evidence="6 7" key="1">
    <citation type="submission" date="2007-10" db="EMBL/GenBank/DDBJ databases">
        <title>Complete sequence of Caldivirga maquilingensis IC-167.</title>
        <authorList>
            <consortium name="US DOE Joint Genome Institute"/>
            <person name="Copeland A."/>
            <person name="Lucas S."/>
            <person name="Lapidus A."/>
            <person name="Barry K."/>
            <person name="Glavina del Rio T."/>
            <person name="Dalin E."/>
            <person name="Tice H."/>
            <person name="Pitluck S."/>
            <person name="Saunders E."/>
            <person name="Brettin T."/>
            <person name="Bruce D."/>
            <person name="Detter J.C."/>
            <person name="Han C."/>
            <person name="Schmutz J."/>
            <person name="Larimer F."/>
            <person name="Land M."/>
            <person name="Hauser L."/>
            <person name="Kyrpides N."/>
            <person name="Ivanova N."/>
            <person name="Biddle J.F."/>
            <person name="Zhang Z."/>
            <person name="Fitz-Gibbon S.T."/>
            <person name="Lowe T.M."/>
            <person name="Saltikov C."/>
            <person name="House C.H."/>
            <person name="Richardson P."/>
        </authorList>
    </citation>
    <scope>NUCLEOTIDE SEQUENCE [LARGE SCALE GENOMIC DNA]</scope>
    <source>
        <strain evidence="7">ATCC 700844 / DSM 13496 / JCM 10307 / IC-167</strain>
    </source>
</reference>
<dbReference type="EMBL" id="CP000852">
    <property type="protein sequence ID" value="ABW02672.1"/>
    <property type="molecule type" value="Genomic_DNA"/>
</dbReference>
<organism evidence="6 7">
    <name type="scientific">Caldivirga maquilingensis (strain ATCC 700844 / DSM 13496 / JCM 10307 / IC-167)</name>
    <dbReference type="NCBI Taxonomy" id="397948"/>
    <lineage>
        <taxon>Archaea</taxon>
        <taxon>Thermoproteota</taxon>
        <taxon>Thermoprotei</taxon>
        <taxon>Thermoproteales</taxon>
        <taxon>Thermoproteaceae</taxon>
        <taxon>Caldivirga</taxon>
    </lineage>
</organism>
<keyword evidence="7" id="KW-1185">Reference proteome</keyword>
<dbReference type="EC" id="2.7.7.6" evidence="4"/>
<evidence type="ECO:0000313" key="7">
    <source>
        <dbReference type="Proteomes" id="UP000001137"/>
    </source>
</evidence>
<dbReference type="Pfam" id="PF01191">
    <property type="entry name" value="RNA_pol_Rpb5_C"/>
    <property type="match status" value="1"/>
</dbReference>
<evidence type="ECO:0000313" key="6">
    <source>
        <dbReference type="EMBL" id="ABW02672.1"/>
    </source>
</evidence>
<dbReference type="InterPro" id="IPR000783">
    <property type="entry name" value="RNA_pol_subH/Rpb5_C"/>
</dbReference>
<dbReference type="OrthoDB" id="30537at2157"/>
<dbReference type="InterPro" id="IPR014381">
    <property type="entry name" value="Arch_Rpo5/euc_Rpb5"/>
</dbReference>
<comment type="function">
    <text evidence="4">DNA-dependent RNA polymerase (RNAP) catalyzes the transcription of DNA into RNA using the four ribonucleoside triphosphates as substrates.</text>
</comment>
<dbReference type="GO" id="GO:0006366">
    <property type="term" value="P:transcription by RNA polymerase II"/>
    <property type="evidence" value="ECO:0007669"/>
    <property type="project" value="TreeGrafter"/>
</dbReference>
<dbReference type="GeneID" id="5709612"/>
<dbReference type="GO" id="GO:0000428">
    <property type="term" value="C:DNA-directed RNA polymerase complex"/>
    <property type="evidence" value="ECO:0007669"/>
    <property type="project" value="UniProtKB-KW"/>
</dbReference>
<proteinExistence type="inferred from homology"/>
<sequence length="95" mass="10836">MPRKSTTERKRKTKAEEVLEKVLNHELMPKAEVVPKDNVKALLRRLNAAPWQLPWIRSTDPLVRSLGAKPGDIIRIIRKSPTAGEIEVYRFVVPG</sequence>
<dbReference type="eggNOG" id="arCOG04258">
    <property type="taxonomic scope" value="Archaea"/>
</dbReference>
<dbReference type="NCBIfam" id="NF007129">
    <property type="entry name" value="PRK09570.1"/>
    <property type="match status" value="1"/>
</dbReference>
<dbReference type="STRING" id="397948.Cmaq_1855"/>
<keyword evidence="2 4" id="KW-0548">Nucleotidyltransferase</keyword>
<accession>A8MB43</accession>
<dbReference type="GO" id="GO:0003677">
    <property type="term" value="F:DNA binding"/>
    <property type="evidence" value="ECO:0007669"/>
    <property type="project" value="InterPro"/>
</dbReference>
<dbReference type="GO" id="GO:0003899">
    <property type="term" value="F:DNA-directed RNA polymerase activity"/>
    <property type="evidence" value="ECO:0007669"/>
    <property type="project" value="UniProtKB-UniRule"/>
</dbReference>
<comment type="subunit">
    <text evidence="4">Part of the RNA polymerase complex.</text>
</comment>
<dbReference type="HOGENOM" id="CLU_058320_4_0_2"/>
<dbReference type="SUPFAM" id="SSF55287">
    <property type="entry name" value="RPB5-like RNA polymerase subunit"/>
    <property type="match status" value="1"/>
</dbReference>
<dbReference type="InterPro" id="IPR035913">
    <property type="entry name" value="RPB5-like_sf"/>
</dbReference>
<dbReference type="Gene3D" id="3.90.940.20">
    <property type="entry name" value="RPB5-like RNA polymerase subunit"/>
    <property type="match status" value="1"/>
</dbReference>
<comment type="catalytic activity">
    <reaction evidence="4">
        <text>RNA(n) + a ribonucleoside 5'-triphosphate = RNA(n+1) + diphosphate</text>
        <dbReference type="Rhea" id="RHEA:21248"/>
        <dbReference type="Rhea" id="RHEA-COMP:14527"/>
        <dbReference type="Rhea" id="RHEA-COMP:17342"/>
        <dbReference type="ChEBI" id="CHEBI:33019"/>
        <dbReference type="ChEBI" id="CHEBI:61557"/>
        <dbReference type="ChEBI" id="CHEBI:140395"/>
        <dbReference type="EC" id="2.7.7.6"/>
    </reaction>
</comment>
<feature type="domain" description="RNA polymerase subunit H/Rpb5 C-terminal" evidence="5">
    <location>
        <begin position="21"/>
        <end position="92"/>
    </location>
</feature>
<protein>
    <recommendedName>
        <fullName evidence="4">DNA-directed RNA polymerase subunit Rpo5</fullName>
        <ecNumber evidence="4">2.7.7.6</ecNumber>
    </recommendedName>
    <alternativeName>
        <fullName evidence="4">DNA-directed RNA polymerase subunit H</fullName>
    </alternativeName>
</protein>
<keyword evidence="1 4" id="KW-0240">DNA-directed RNA polymerase</keyword>
<evidence type="ECO:0000256" key="1">
    <source>
        <dbReference type="ARBA" id="ARBA00022478"/>
    </source>
</evidence>
<keyword evidence="4" id="KW-0808">Transferase</keyword>
<dbReference type="PANTHER" id="PTHR10535">
    <property type="entry name" value="DNA-DIRECTED RNA POLYMERASES I, II, AND III SUBUNIT RPABC1"/>
    <property type="match status" value="1"/>
</dbReference>